<comment type="catalytic activity">
    <reaction evidence="13">
        <text>DNA(n) + a 2'-deoxyribonucleoside 5'-triphosphate = DNA(n+1) + diphosphate</text>
        <dbReference type="Rhea" id="RHEA:22508"/>
        <dbReference type="Rhea" id="RHEA-COMP:17339"/>
        <dbReference type="Rhea" id="RHEA-COMP:17340"/>
        <dbReference type="ChEBI" id="CHEBI:33019"/>
        <dbReference type="ChEBI" id="CHEBI:61560"/>
        <dbReference type="ChEBI" id="CHEBI:173112"/>
        <dbReference type="EC" id="2.7.7.49"/>
    </reaction>
</comment>
<dbReference type="GO" id="GO:0016787">
    <property type="term" value="F:hydrolase activity"/>
    <property type="evidence" value="ECO:0007669"/>
    <property type="project" value="UniProtKB-KW"/>
</dbReference>
<dbReference type="PANTHER" id="PTHR42648">
    <property type="entry name" value="TRANSPOSASE, PUTATIVE-RELATED"/>
    <property type="match status" value="1"/>
</dbReference>
<keyword evidence="5" id="KW-0255">Endonuclease</keyword>
<dbReference type="GO" id="GO:0003887">
    <property type="term" value="F:DNA-directed DNA polymerase activity"/>
    <property type="evidence" value="ECO:0007669"/>
    <property type="project" value="UniProtKB-KW"/>
</dbReference>
<keyword evidence="6" id="KW-0378">Hydrolase</keyword>
<protein>
    <recommendedName>
        <fullName evidence="16">Integrase catalytic domain-containing protein</fullName>
    </recommendedName>
</protein>
<keyword evidence="7" id="KW-0460">Magnesium</keyword>
<keyword evidence="12" id="KW-0233">DNA recombination</keyword>
<dbReference type="Gene3D" id="3.30.420.10">
    <property type="entry name" value="Ribonuclease H-like superfamily/Ribonuclease H"/>
    <property type="match status" value="1"/>
</dbReference>
<evidence type="ECO:0000256" key="14">
    <source>
        <dbReference type="ARBA" id="ARBA00049244"/>
    </source>
</evidence>
<feature type="compositionally biased region" description="Polar residues" evidence="15">
    <location>
        <begin position="323"/>
        <end position="332"/>
    </location>
</feature>
<evidence type="ECO:0000256" key="13">
    <source>
        <dbReference type="ARBA" id="ARBA00048173"/>
    </source>
</evidence>
<proteinExistence type="predicted"/>
<dbReference type="AlphaFoldDB" id="A0A0L6UXB5"/>
<evidence type="ECO:0000256" key="8">
    <source>
        <dbReference type="ARBA" id="ARBA00022884"/>
    </source>
</evidence>
<evidence type="ECO:0000256" key="5">
    <source>
        <dbReference type="ARBA" id="ARBA00022759"/>
    </source>
</evidence>
<keyword evidence="11" id="KW-0239">DNA-directed DNA polymerase</keyword>
<feature type="region of interest" description="Disordered" evidence="15">
    <location>
        <begin position="280"/>
        <end position="332"/>
    </location>
</feature>
<comment type="caution">
    <text evidence="17">The sequence shown here is derived from an EMBL/GenBank/DDBJ whole genome shotgun (WGS) entry which is preliminary data.</text>
</comment>
<evidence type="ECO:0000313" key="18">
    <source>
        <dbReference type="Proteomes" id="UP000037035"/>
    </source>
</evidence>
<organism evidence="17 18">
    <name type="scientific">Puccinia sorghi</name>
    <dbReference type="NCBI Taxonomy" id="27349"/>
    <lineage>
        <taxon>Eukaryota</taxon>
        <taxon>Fungi</taxon>
        <taxon>Dikarya</taxon>
        <taxon>Basidiomycota</taxon>
        <taxon>Pucciniomycotina</taxon>
        <taxon>Pucciniomycetes</taxon>
        <taxon>Pucciniales</taxon>
        <taxon>Pucciniaceae</taxon>
        <taxon>Puccinia</taxon>
    </lineage>
</organism>
<name>A0A0L6UXB5_9BASI</name>
<dbReference type="InterPro" id="IPR039537">
    <property type="entry name" value="Retrotran_Ty1/copia-like"/>
</dbReference>
<dbReference type="PANTHER" id="PTHR42648:SF11">
    <property type="entry name" value="TRANSPOSON TY4-P GAG-POL POLYPROTEIN"/>
    <property type="match status" value="1"/>
</dbReference>
<dbReference type="GO" id="GO:0005634">
    <property type="term" value="C:nucleus"/>
    <property type="evidence" value="ECO:0007669"/>
    <property type="project" value="UniProtKB-ARBA"/>
</dbReference>
<dbReference type="Proteomes" id="UP000037035">
    <property type="component" value="Unassembled WGS sequence"/>
</dbReference>
<evidence type="ECO:0000256" key="3">
    <source>
        <dbReference type="ARBA" id="ARBA00022722"/>
    </source>
</evidence>
<dbReference type="SUPFAM" id="SSF53098">
    <property type="entry name" value="Ribonuclease H-like"/>
    <property type="match status" value="1"/>
</dbReference>
<keyword evidence="3" id="KW-0540">Nuclease</keyword>
<dbReference type="GO" id="GO:0046872">
    <property type="term" value="F:metal ion binding"/>
    <property type="evidence" value="ECO:0007669"/>
    <property type="project" value="UniProtKB-KW"/>
</dbReference>
<evidence type="ECO:0000256" key="2">
    <source>
        <dbReference type="ARBA" id="ARBA00022695"/>
    </source>
</evidence>
<evidence type="ECO:0000256" key="9">
    <source>
        <dbReference type="ARBA" id="ARBA00022908"/>
    </source>
</evidence>
<keyword evidence="8" id="KW-0694">RNA-binding</keyword>
<dbReference type="InterPro" id="IPR001584">
    <property type="entry name" value="Integrase_cat-core"/>
</dbReference>
<dbReference type="GO" id="GO:0032196">
    <property type="term" value="P:transposition"/>
    <property type="evidence" value="ECO:0007669"/>
    <property type="project" value="UniProtKB-KW"/>
</dbReference>
<keyword evidence="9" id="KW-0229">DNA integration</keyword>
<gene>
    <name evidence="17" type="ORF">VP01_3309g2</name>
</gene>
<keyword evidence="10" id="KW-0695">RNA-directed DNA polymerase</keyword>
<dbReference type="VEuPathDB" id="FungiDB:VP01_3309g2"/>
<reference evidence="17 18" key="1">
    <citation type="submission" date="2015-08" db="EMBL/GenBank/DDBJ databases">
        <title>Next Generation Sequencing and Analysis of the Genome of Puccinia sorghi L Schw, the Causal Agent of Maize Common Rust.</title>
        <authorList>
            <person name="Rochi L."/>
            <person name="Burguener G."/>
            <person name="Darino M."/>
            <person name="Turjanski A."/>
            <person name="Kreff E."/>
            <person name="Dieguez M.J."/>
            <person name="Sacco F."/>
        </authorList>
    </citation>
    <scope>NUCLEOTIDE SEQUENCE [LARGE SCALE GENOMIC DNA]</scope>
    <source>
        <strain evidence="17 18">RO10H11247</strain>
    </source>
</reference>
<evidence type="ECO:0000256" key="10">
    <source>
        <dbReference type="ARBA" id="ARBA00022918"/>
    </source>
</evidence>
<dbReference type="GO" id="GO:0004519">
    <property type="term" value="F:endonuclease activity"/>
    <property type="evidence" value="ECO:0007669"/>
    <property type="project" value="UniProtKB-KW"/>
</dbReference>
<evidence type="ECO:0000256" key="1">
    <source>
        <dbReference type="ARBA" id="ARBA00022578"/>
    </source>
</evidence>
<dbReference type="OrthoDB" id="2640446at2759"/>
<keyword evidence="1" id="KW-0815">Transposition</keyword>
<feature type="domain" description="Integrase catalytic" evidence="16">
    <location>
        <begin position="42"/>
        <end position="193"/>
    </location>
</feature>
<dbReference type="GO" id="GO:0006310">
    <property type="term" value="P:DNA recombination"/>
    <property type="evidence" value="ECO:0007669"/>
    <property type="project" value="UniProtKB-KW"/>
</dbReference>
<dbReference type="EMBL" id="LAVV01008290">
    <property type="protein sequence ID" value="KNZ53201.1"/>
    <property type="molecule type" value="Genomic_DNA"/>
</dbReference>
<dbReference type="GO" id="GO:0003723">
    <property type="term" value="F:RNA binding"/>
    <property type="evidence" value="ECO:0007669"/>
    <property type="project" value="UniProtKB-KW"/>
</dbReference>
<evidence type="ECO:0000256" key="6">
    <source>
        <dbReference type="ARBA" id="ARBA00022801"/>
    </source>
</evidence>
<dbReference type="PROSITE" id="PS50994">
    <property type="entry name" value="INTEGRASE"/>
    <property type="match status" value="1"/>
</dbReference>
<dbReference type="GO" id="GO:0003964">
    <property type="term" value="F:RNA-directed DNA polymerase activity"/>
    <property type="evidence" value="ECO:0007669"/>
    <property type="project" value="UniProtKB-KW"/>
</dbReference>
<keyword evidence="11" id="KW-0808">Transferase</keyword>
<dbReference type="InterPro" id="IPR012337">
    <property type="entry name" value="RNaseH-like_sf"/>
</dbReference>
<keyword evidence="2" id="KW-0548">Nucleotidyltransferase</keyword>
<evidence type="ECO:0000256" key="11">
    <source>
        <dbReference type="ARBA" id="ARBA00022932"/>
    </source>
</evidence>
<keyword evidence="4" id="KW-0479">Metal-binding</keyword>
<dbReference type="InterPro" id="IPR036397">
    <property type="entry name" value="RNaseH_sf"/>
</dbReference>
<evidence type="ECO:0000256" key="4">
    <source>
        <dbReference type="ARBA" id="ARBA00022723"/>
    </source>
</evidence>
<dbReference type="GO" id="GO:0015074">
    <property type="term" value="P:DNA integration"/>
    <property type="evidence" value="ECO:0007669"/>
    <property type="project" value="UniProtKB-KW"/>
</dbReference>
<accession>A0A0L6UXB5</accession>
<sequence length="361" mass="40886">MNLQSHLSSAELLHKSRTSSETCKSCAVVKITKATFKHQTSSASKPFEELHLDLIGPITPLSSKQHKYILTVLDSNTRFVAAIPLVSKSDRLGYYPSILHSDCGTEFFNLELGEYCRKNLIRQRFSDEYTPQQNGLTKRFNRTVIESLRTVMLDSGLRPNLWNEVLSACVLSLNQIPAHKSKKSPYELFKGSSIPLNFFKPNGNPVAVLLKKKNSKLEPRGDFGKLIGLNAELKSYRIRLDDGRIFNSKNVQFLKFSDEGITLADHDKLIFEKKTEERSGQSIPIRKDVDPPESDEINIKEEDVDSKELDHSKVEEEADSSSDNEYVTSQLVPDTQLPVGRILRERTLQVKPANHLQQKIC</sequence>
<evidence type="ECO:0000256" key="7">
    <source>
        <dbReference type="ARBA" id="ARBA00022842"/>
    </source>
</evidence>
<evidence type="ECO:0000313" key="17">
    <source>
        <dbReference type="EMBL" id="KNZ53201.1"/>
    </source>
</evidence>
<evidence type="ECO:0000259" key="16">
    <source>
        <dbReference type="PROSITE" id="PS50994"/>
    </source>
</evidence>
<feature type="compositionally biased region" description="Basic and acidic residues" evidence="15">
    <location>
        <begin position="297"/>
        <end position="315"/>
    </location>
</feature>
<feature type="compositionally biased region" description="Basic and acidic residues" evidence="15">
    <location>
        <begin position="280"/>
        <end position="290"/>
    </location>
</feature>
<evidence type="ECO:0000256" key="12">
    <source>
        <dbReference type="ARBA" id="ARBA00023172"/>
    </source>
</evidence>
<evidence type="ECO:0000256" key="15">
    <source>
        <dbReference type="SAM" id="MobiDB-lite"/>
    </source>
</evidence>
<comment type="catalytic activity">
    <reaction evidence="14">
        <text>DNA(n) + a 2'-deoxyribonucleoside 5'-triphosphate = DNA(n+1) + diphosphate</text>
        <dbReference type="Rhea" id="RHEA:22508"/>
        <dbReference type="Rhea" id="RHEA-COMP:17339"/>
        <dbReference type="Rhea" id="RHEA-COMP:17340"/>
        <dbReference type="ChEBI" id="CHEBI:33019"/>
        <dbReference type="ChEBI" id="CHEBI:61560"/>
        <dbReference type="ChEBI" id="CHEBI:173112"/>
        <dbReference type="EC" id="2.7.7.7"/>
    </reaction>
</comment>
<keyword evidence="18" id="KW-1185">Reference proteome</keyword>